<dbReference type="AlphaFoldDB" id="A0A8T3VS62"/>
<accession>A0A8T3VS62</accession>
<comment type="caution">
    <text evidence="3">The sequence shown here is derived from an EMBL/GenBank/DDBJ whole genome shotgun (WGS) entry which is preliminary data.</text>
</comment>
<feature type="transmembrane region" description="Helical" evidence="2">
    <location>
        <begin position="41"/>
        <end position="61"/>
    </location>
</feature>
<evidence type="ECO:0000256" key="1">
    <source>
        <dbReference type="SAM" id="MobiDB-lite"/>
    </source>
</evidence>
<dbReference type="Proteomes" id="UP000713479">
    <property type="component" value="Unassembled WGS sequence"/>
</dbReference>
<keyword evidence="2" id="KW-0812">Transmembrane</keyword>
<protein>
    <submittedName>
        <fullName evidence="3">Uncharacterized protein</fullName>
    </submittedName>
</protein>
<gene>
    <name evidence="3" type="ORF">E7Z74_06435</name>
</gene>
<keyword evidence="2" id="KW-1133">Transmembrane helix</keyword>
<evidence type="ECO:0000256" key="2">
    <source>
        <dbReference type="SAM" id="Phobius"/>
    </source>
</evidence>
<name>A0A8T3VS62_9EURY</name>
<proteinExistence type="predicted"/>
<keyword evidence="2" id="KW-0472">Membrane</keyword>
<reference evidence="3" key="1">
    <citation type="submission" date="2019-04" db="EMBL/GenBank/DDBJ databases">
        <title>Evolution of Biomass-Degrading Anaerobic Consortia Revealed by Metagenomics.</title>
        <authorList>
            <person name="Peng X."/>
        </authorList>
    </citation>
    <scope>NUCLEOTIDE SEQUENCE</scope>
    <source>
        <strain evidence="3">SIG13</strain>
    </source>
</reference>
<dbReference type="EMBL" id="SUTF01000007">
    <property type="protein sequence ID" value="MBE6510886.1"/>
    <property type="molecule type" value="Genomic_DNA"/>
</dbReference>
<evidence type="ECO:0000313" key="4">
    <source>
        <dbReference type="Proteomes" id="UP000713479"/>
    </source>
</evidence>
<organism evidence="3 4">
    <name type="scientific">Methanobrevibacter millerae</name>
    <dbReference type="NCBI Taxonomy" id="230361"/>
    <lineage>
        <taxon>Archaea</taxon>
        <taxon>Methanobacteriati</taxon>
        <taxon>Methanobacteriota</taxon>
        <taxon>Methanomada group</taxon>
        <taxon>Methanobacteria</taxon>
        <taxon>Methanobacteriales</taxon>
        <taxon>Methanobacteriaceae</taxon>
        <taxon>Methanobrevibacter</taxon>
    </lineage>
</organism>
<feature type="region of interest" description="Disordered" evidence="1">
    <location>
        <begin position="1"/>
        <end position="27"/>
    </location>
</feature>
<evidence type="ECO:0000313" key="3">
    <source>
        <dbReference type="EMBL" id="MBE6510886.1"/>
    </source>
</evidence>
<sequence length="62" mass="7033">MIAIGRIDAKTRETSSSNGKSHRLFNDNTRDIKKNRGMQRIGGFVNVEIVLAILNFEFIIIL</sequence>